<dbReference type="AlphaFoldDB" id="A0AAW1NC69"/>
<evidence type="ECO:0000313" key="2">
    <source>
        <dbReference type="Proteomes" id="UP001458880"/>
    </source>
</evidence>
<name>A0AAW1NC69_POPJA</name>
<organism evidence="1 2">
    <name type="scientific">Popillia japonica</name>
    <name type="common">Japanese beetle</name>
    <dbReference type="NCBI Taxonomy" id="7064"/>
    <lineage>
        <taxon>Eukaryota</taxon>
        <taxon>Metazoa</taxon>
        <taxon>Ecdysozoa</taxon>
        <taxon>Arthropoda</taxon>
        <taxon>Hexapoda</taxon>
        <taxon>Insecta</taxon>
        <taxon>Pterygota</taxon>
        <taxon>Neoptera</taxon>
        <taxon>Endopterygota</taxon>
        <taxon>Coleoptera</taxon>
        <taxon>Polyphaga</taxon>
        <taxon>Scarabaeiformia</taxon>
        <taxon>Scarabaeidae</taxon>
        <taxon>Rutelinae</taxon>
        <taxon>Popillia</taxon>
    </lineage>
</organism>
<dbReference type="Proteomes" id="UP001458880">
    <property type="component" value="Unassembled WGS sequence"/>
</dbReference>
<gene>
    <name evidence="1" type="ORF">QE152_g296</name>
</gene>
<proteinExistence type="predicted"/>
<evidence type="ECO:0000313" key="1">
    <source>
        <dbReference type="EMBL" id="KAK9759068.1"/>
    </source>
</evidence>
<protein>
    <submittedName>
        <fullName evidence="1">Uncharacterized protein</fullName>
    </submittedName>
</protein>
<reference evidence="1 2" key="1">
    <citation type="journal article" date="2024" name="BMC Genomics">
        <title>De novo assembly and annotation of Popillia japonica's genome with initial clues to its potential as an invasive pest.</title>
        <authorList>
            <person name="Cucini C."/>
            <person name="Boschi S."/>
            <person name="Funari R."/>
            <person name="Cardaioli E."/>
            <person name="Iannotti N."/>
            <person name="Marturano G."/>
            <person name="Paoli F."/>
            <person name="Bruttini M."/>
            <person name="Carapelli A."/>
            <person name="Frati F."/>
            <person name="Nardi F."/>
        </authorList>
    </citation>
    <scope>NUCLEOTIDE SEQUENCE [LARGE SCALE GENOMIC DNA]</scope>
    <source>
        <strain evidence="1">DMR45628</strain>
    </source>
</reference>
<sequence>MAWYGGNVCWREKVPSSALPHPPPLHTHGVVRRKRVLAREGARADLARNCLIVARDSFRPDYIILAGGIMHKAVRKYRGIYACNVINSVYLVQHPTETGGIYACNVINSVYLVQHPTETGLFSARMEM</sequence>
<accession>A0AAW1NC69</accession>
<keyword evidence="2" id="KW-1185">Reference proteome</keyword>
<comment type="caution">
    <text evidence="1">The sequence shown here is derived from an EMBL/GenBank/DDBJ whole genome shotgun (WGS) entry which is preliminary data.</text>
</comment>
<dbReference type="EMBL" id="JASPKY010000002">
    <property type="protein sequence ID" value="KAK9759068.1"/>
    <property type="molecule type" value="Genomic_DNA"/>
</dbReference>